<feature type="domain" description="Glycosyltransferase subfamily 4-like N-terminal" evidence="3">
    <location>
        <begin position="72"/>
        <end position="165"/>
    </location>
</feature>
<dbReference type="InterPro" id="IPR028098">
    <property type="entry name" value="Glyco_trans_4-like_N"/>
</dbReference>
<dbReference type="InterPro" id="IPR001296">
    <property type="entry name" value="Glyco_trans_1"/>
</dbReference>
<reference evidence="4 5" key="1">
    <citation type="submission" date="2016-10" db="EMBL/GenBank/DDBJ databases">
        <title>Complete Genome Sequence of Peptococcaceae strain DCMF.</title>
        <authorList>
            <person name="Edwards R.J."/>
            <person name="Holland S.I."/>
            <person name="Deshpande N.P."/>
            <person name="Wong Y.K."/>
            <person name="Ertan H."/>
            <person name="Manefield M."/>
            <person name="Russell T.L."/>
            <person name="Lee M.J."/>
        </authorList>
    </citation>
    <scope>NUCLEOTIDE SEQUENCE [LARGE SCALE GENOMIC DNA]</scope>
    <source>
        <strain evidence="4 5">DCMF</strain>
    </source>
</reference>
<dbReference type="OrthoDB" id="9797829at2"/>
<gene>
    <name evidence="4" type="ORF">DCMF_21605</name>
</gene>
<dbReference type="Pfam" id="PF13439">
    <property type="entry name" value="Glyco_transf_4"/>
    <property type="match status" value="1"/>
</dbReference>
<evidence type="ECO:0000256" key="1">
    <source>
        <dbReference type="ARBA" id="ARBA00022679"/>
    </source>
</evidence>
<dbReference type="KEGG" id="fwa:DCMF_21605"/>
<dbReference type="PANTHER" id="PTHR46401:SF2">
    <property type="entry name" value="GLYCOSYLTRANSFERASE WBBK-RELATED"/>
    <property type="match status" value="1"/>
</dbReference>
<dbReference type="PANTHER" id="PTHR46401">
    <property type="entry name" value="GLYCOSYLTRANSFERASE WBBK-RELATED"/>
    <property type="match status" value="1"/>
</dbReference>
<evidence type="ECO:0000259" key="3">
    <source>
        <dbReference type="Pfam" id="PF13439"/>
    </source>
</evidence>
<dbReference type="EMBL" id="CP017634">
    <property type="protein sequence ID" value="ATW27013.1"/>
    <property type="molecule type" value="Genomic_DNA"/>
</dbReference>
<keyword evidence="1" id="KW-0808">Transferase</keyword>
<protein>
    <recommendedName>
        <fullName evidence="6">Glycosyltransferase family 4 protein</fullName>
    </recommendedName>
</protein>
<dbReference type="Gene3D" id="3.40.50.2000">
    <property type="entry name" value="Glycogen Phosphorylase B"/>
    <property type="match status" value="2"/>
</dbReference>
<keyword evidence="5" id="KW-1185">Reference proteome</keyword>
<name>A0A3G1KWV3_FORW1</name>
<dbReference type="GO" id="GO:0016757">
    <property type="term" value="F:glycosyltransferase activity"/>
    <property type="evidence" value="ECO:0007669"/>
    <property type="project" value="InterPro"/>
</dbReference>
<evidence type="ECO:0000259" key="2">
    <source>
        <dbReference type="Pfam" id="PF00534"/>
    </source>
</evidence>
<evidence type="ECO:0000313" key="5">
    <source>
        <dbReference type="Proteomes" id="UP000323521"/>
    </source>
</evidence>
<evidence type="ECO:0008006" key="6">
    <source>
        <dbReference type="Google" id="ProtNLM"/>
    </source>
</evidence>
<dbReference type="FunFam" id="3.40.50.2000:FF:000119">
    <property type="entry name" value="Glycosyl transferase group 1"/>
    <property type="match status" value="1"/>
</dbReference>
<dbReference type="Pfam" id="PF00534">
    <property type="entry name" value="Glycos_transf_1"/>
    <property type="match status" value="1"/>
</dbReference>
<dbReference type="SUPFAM" id="SSF53756">
    <property type="entry name" value="UDP-Glycosyltransferase/glycogen phosphorylase"/>
    <property type="match status" value="1"/>
</dbReference>
<evidence type="ECO:0000313" key="4">
    <source>
        <dbReference type="EMBL" id="ATW27013.1"/>
    </source>
</evidence>
<sequence length="377" mass="43308">MKVGIDARGAIWYRGTGIGTYSFQLLYHLKQRPEGANYRFFWPGEEFADLDLNNREEFVKIETSTQYWEEHFLPGKLEKENIDIYHVPQNGIGIPLVKKCLQVVTIHDLIPYIYPETVGKGYLKTFLTEMPRIMEQVDRIITVSQWSKKDIEQIFGFPGEKIDVIFEAPEPVYQPLDQSWCRNFLARHYGIGSDYILYVGGFSPRKNLKALLMAFAKILGEVDFPCFLVLPGRRQKEQDYLDALISALDLNDKVIFPGFVPVDHLPYFYRAARLFVYPSYYEGFGLPPLEAMACGTPTLAAKASSIPEVLEDGAILFDPFDNRDLMEKMFLVLTDPDLAEKLGQKGLKHTAKFSWVKVAEETAQVYDKMFSSVYQRI</sequence>
<organism evidence="4 5">
    <name type="scientific">Formimonas warabiya</name>
    <dbReference type="NCBI Taxonomy" id="1761012"/>
    <lineage>
        <taxon>Bacteria</taxon>
        <taxon>Bacillati</taxon>
        <taxon>Bacillota</taxon>
        <taxon>Clostridia</taxon>
        <taxon>Eubacteriales</taxon>
        <taxon>Peptococcaceae</taxon>
        <taxon>Candidatus Formimonas</taxon>
    </lineage>
</organism>
<dbReference type="GO" id="GO:0009103">
    <property type="term" value="P:lipopolysaccharide biosynthetic process"/>
    <property type="evidence" value="ECO:0007669"/>
    <property type="project" value="TreeGrafter"/>
</dbReference>
<dbReference type="Proteomes" id="UP000323521">
    <property type="component" value="Chromosome"/>
</dbReference>
<dbReference type="AlphaFoldDB" id="A0A3G1KWV3"/>
<dbReference type="RefSeq" id="WP_148136345.1">
    <property type="nucleotide sequence ID" value="NZ_CP017634.1"/>
</dbReference>
<accession>A0A3G1KWV3</accession>
<proteinExistence type="predicted"/>
<feature type="domain" description="Glycosyl transferase family 1" evidence="2">
    <location>
        <begin position="194"/>
        <end position="348"/>
    </location>
</feature>
<dbReference type="CDD" id="cd03809">
    <property type="entry name" value="GT4_MtfB-like"/>
    <property type="match status" value="1"/>
</dbReference>